<gene>
    <name evidence="2" type="ordered locus">MLP_09430</name>
</gene>
<dbReference type="Proteomes" id="UP000007947">
    <property type="component" value="Chromosome"/>
</dbReference>
<dbReference type="HOGENOM" id="CLU_020336_50_1_11"/>
<dbReference type="PRINTS" id="PR00111">
    <property type="entry name" value="ABHYDROLASE"/>
</dbReference>
<dbReference type="InterPro" id="IPR029058">
    <property type="entry name" value="AB_hydrolase_fold"/>
</dbReference>
<dbReference type="STRING" id="1032480.MLP_09430"/>
<proteinExistence type="predicted"/>
<feature type="domain" description="AB hydrolase-1" evidence="1">
    <location>
        <begin position="54"/>
        <end position="269"/>
    </location>
</feature>
<evidence type="ECO:0000313" key="3">
    <source>
        <dbReference type="Proteomes" id="UP000007947"/>
    </source>
</evidence>
<dbReference type="eggNOG" id="COG0596">
    <property type="taxonomic scope" value="Bacteria"/>
</dbReference>
<dbReference type="EMBL" id="AP012204">
    <property type="protein sequence ID" value="BAK33957.1"/>
    <property type="molecule type" value="Genomic_DNA"/>
</dbReference>
<dbReference type="InterPro" id="IPR050471">
    <property type="entry name" value="AB_hydrolase"/>
</dbReference>
<dbReference type="SUPFAM" id="SSF53474">
    <property type="entry name" value="alpha/beta-Hydrolases"/>
    <property type="match status" value="1"/>
</dbReference>
<dbReference type="Gene3D" id="3.40.50.1820">
    <property type="entry name" value="alpha/beta hydrolase"/>
    <property type="match status" value="1"/>
</dbReference>
<protein>
    <recommendedName>
        <fullName evidence="1">AB hydrolase-1 domain-containing protein</fullName>
    </recommendedName>
</protein>
<keyword evidence="3" id="KW-1185">Reference proteome</keyword>
<dbReference type="OrthoDB" id="8957634at2"/>
<dbReference type="InterPro" id="IPR000073">
    <property type="entry name" value="AB_hydrolase_1"/>
</dbReference>
<dbReference type="Pfam" id="PF00561">
    <property type="entry name" value="Abhydrolase_1"/>
    <property type="match status" value="1"/>
</dbReference>
<reference evidence="2 3" key="1">
    <citation type="submission" date="2011-05" db="EMBL/GenBank/DDBJ databases">
        <title>Whole genome sequence of Microlunatus phosphovorus NM-1.</title>
        <authorList>
            <person name="Hosoyama A."/>
            <person name="Sasaki K."/>
            <person name="Harada T."/>
            <person name="Igarashi R."/>
            <person name="Kawakoshi A."/>
            <person name="Sasagawa M."/>
            <person name="Fukada J."/>
            <person name="Nakamura S."/>
            <person name="Katano Y."/>
            <person name="Hanada S."/>
            <person name="Kamagata Y."/>
            <person name="Nakamura N."/>
            <person name="Yamazaki S."/>
            <person name="Fujita N."/>
        </authorList>
    </citation>
    <scope>NUCLEOTIDE SEQUENCE [LARGE SCALE GENOMIC DNA]</scope>
    <source>
        <strain evidence="3">ATCC 700054 / DSM 10555 / JCM 9379 / NBRC 101784 / NCIMB 13414 / VKM Ac-1990 / NM-1</strain>
    </source>
</reference>
<evidence type="ECO:0000259" key="1">
    <source>
        <dbReference type="Pfam" id="PF00561"/>
    </source>
</evidence>
<dbReference type="PANTHER" id="PTHR43433:SF5">
    <property type="entry name" value="AB HYDROLASE-1 DOMAIN-CONTAINING PROTEIN"/>
    <property type="match status" value="1"/>
</dbReference>
<evidence type="ECO:0000313" key="2">
    <source>
        <dbReference type="EMBL" id="BAK33957.1"/>
    </source>
</evidence>
<dbReference type="KEGG" id="mph:MLP_09430"/>
<sequence length="290" mass="31408">MNKTDTRNRQRRRRVVTDMKPVTIPGGTVMVADRGSGDPVLLVQTALTADELVPLAENLERGGHRVVLYHRRGYGASSPAGGAVTVVGDAEDCHELLSRIGLASTHVVSTSYGAAVALELAARWPSRVRSLTLIEPPPVVAPSVVEEFAAANSTLLTSYRERGAPVALVEFLTLLMGVGWRATLERWLPGSVEQVTADAETFFGHDVPALIDWRFDDRDAARITCPVLYVGGSASGEWFAAVRQQVLSWFPDAEDVVVPDADHNLALTHVDQIALAVGRFIARQRSGRQP</sequence>
<accession>F5XMN4</accession>
<name>F5XMN4_MICPN</name>
<organism evidence="2 3">
    <name type="scientific">Microlunatus phosphovorus (strain ATCC 700054 / DSM 10555 / JCM 9379 / NBRC 101784 / NCIMB 13414 / VKM Ac-1990 / NM-1)</name>
    <dbReference type="NCBI Taxonomy" id="1032480"/>
    <lineage>
        <taxon>Bacteria</taxon>
        <taxon>Bacillati</taxon>
        <taxon>Actinomycetota</taxon>
        <taxon>Actinomycetes</taxon>
        <taxon>Propionibacteriales</taxon>
        <taxon>Propionibacteriaceae</taxon>
        <taxon>Microlunatus</taxon>
    </lineage>
</organism>
<dbReference type="GO" id="GO:0003824">
    <property type="term" value="F:catalytic activity"/>
    <property type="evidence" value="ECO:0007669"/>
    <property type="project" value="UniProtKB-ARBA"/>
</dbReference>
<dbReference type="AlphaFoldDB" id="F5XMN4"/>
<dbReference type="PANTHER" id="PTHR43433">
    <property type="entry name" value="HYDROLASE, ALPHA/BETA FOLD FAMILY PROTEIN"/>
    <property type="match status" value="1"/>
</dbReference>